<gene>
    <name evidence="1" type="ORF">FA95DRAFT_236995</name>
</gene>
<name>A0ACB8S5X2_9AGAM</name>
<proteinExistence type="predicted"/>
<accession>A0ACB8S5X2</accession>
<comment type="caution">
    <text evidence="1">The sequence shown here is derived from an EMBL/GenBank/DDBJ whole genome shotgun (WGS) entry which is preliminary data.</text>
</comment>
<reference evidence="1" key="1">
    <citation type="submission" date="2021-02" db="EMBL/GenBank/DDBJ databases">
        <authorList>
            <consortium name="DOE Joint Genome Institute"/>
            <person name="Ahrendt S."/>
            <person name="Looney B.P."/>
            <person name="Miyauchi S."/>
            <person name="Morin E."/>
            <person name="Drula E."/>
            <person name="Courty P.E."/>
            <person name="Chicoki N."/>
            <person name="Fauchery L."/>
            <person name="Kohler A."/>
            <person name="Kuo A."/>
            <person name="Labutti K."/>
            <person name="Pangilinan J."/>
            <person name="Lipzen A."/>
            <person name="Riley R."/>
            <person name="Andreopoulos W."/>
            <person name="He G."/>
            <person name="Johnson J."/>
            <person name="Barry K.W."/>
            <person name="Grigoriev I.V."/>
            <person name="Nagy L."/>
            <person name="Hibbett D."/>
            <person name="Henrissat B."/>
            <person name="Matheny P.B."/>
            <person name="Labbe J."/>
            <person name="Martin F."/>
        </authorList>
    </citation>
    <scope>NUCLEOTIDE SEQUENCE</scope>
    <source>
        <strain evidence="1">FP105234-sp</strain>
    </source>
</reference>
<protein>
    <submittedName>
        <fullName evidence="1">Uncharacterized protein</fullName>
    </submittedName>
</protein>
<dbReference type="EMBL" id="MU275851">
    <property type="protein sequence ID" value="KAI0051562.1"/>
    <property type="molecule type" value="Genomic_DNA"/>
</dbReference>
<organism evidence="1 2">
    <name type="scientific">Auriscalpium vulgare</name>
    <dbReference type="NCBI Taxonomy" id="40419"/>
    <lineage>
        <taxon>Eukaryota</taxon>
        <taxon>Fungi</taxon>
        <taxon>Dikarya</taxon>
        <taxon>Basidiomycota</taxon>
        <taxon>Agaricomycotina</taxon>
        <taxon>Agaricomycetes</taxon>
        <taxon>Russulales</taxon>
        <taxon>Auriscalpiaceae</taxon>
        <taxon>Auriscalpium</taxon>
    </lineage>
</organism>
<dbReference type="Proteomes" id="UP000814033">
    <property type="component" value="Unassembled WGS sequence"/>
</dbReference>
<sequence length="539" mass="59850">MRAQTIMRVARAIQQRYGREYFVEVFGSTQYGVDSPTSDLDLVVIDPNRMDGFAPHVDLKKLPRVYNIYDLSGTLKRAGFSILQNIAKATVPIVKFKDPVTGMHCDINVNDQLGSLNTALIRDYCDMSPILRPLIMIIKQWAKPLGLNSPSPNPGEARSFSSYSLTLMTIGLLQTRQLLPNLQDVGSETSLVPVQSEFWIRSKTGQRLKCDVQWVRRNGWRSPLDITLEQALIDWFHYWGYEHDYDTEAMSIRHGGVIPREQPEARRKVIGFLGNVPFGGQSEYHSLSRPRYSRPRRASREESEASDVEEPGEDNLVNLGLKDRAAAGQNGPREAPRQLLSQSTLGEGEEADEAESEQFLSTEDADAQPTAWKKDSICVPDPFIRTKNATGPITNIVLQRFRSDCRRAYMMILWEPSLDNLLYHDEPEPLPPRPKRPRAPKKPSPPVVASGSQHANAHPPVGRGAGSSLTRSEITGPNNGPRVIDRGASNPRGATAASPRRYGSRAPESSAHGASTGTQRSGQSTAAAAALRHLSRERF</sequence>
<keyword evidence="2" id="KW-1185">Reference proteome</keyword>
<evidence type="ECO:0000313" key="2">
    <source>
        <dbReference type="Proteomes" id="UP000814033"/>
    </source>
</evidence>
<evidence type="ECO:0000313" key="1">
    <source>
        <dbReference type="EMBL" id="KAI0051562.1"/>
    </source>
</evidence>
<reference evidence="1" key="2">
    <citation type="journal article" date="2022" name="New Phytol.">
        <title>Evolutionary transition to the ectomycorrhizal habit in the genomes of a hyperdiverse lineage of mushroom-forming fungi.</title>
        <authorList>
            <person name="Looney B."/>
            <person name="Miyauchi S."/>
            <person name="Morin E."/>
            <person name="Drula E."/>
            <person name="Courty P.E."/>
            <person name="Kohler A."/>
            <person name="Kuo A."/>
            <person name="LaButti K."/>
            <person name="Pangilinan J."/>
            <person name="Lipzen A."/>
            <person name="Riley R."/>
            <person name="Andreopoulos W."/>
            <person name="He G."/>
            <person name="Johnson J."/>
            <person name="Nolan M."/>
            <person name="Tritt A."/>
            <person name="Barry K.W."/>
            <person name="Grigoriev I.V."/>
            <person name="Nagy L.G."/>
            <person name="Hibbett D."/>
            <person name="Henrissat B."/>
            <person name="Matheny P.B."/>
            <person name="Labbe J."/>
            <person name="Martin F.M."/>
        </authorList>
    </citation>
    <scope>NUCLEOTIDE SEQUENCE</scope>
    <source>
        <strain evidence="1">FP105234-sp</strain>
    </source>
</reference>